<dbReference type="InterPro" id="IPR011051">
    <property type="entry name" value="RmlC_Cupin_sf"/>
</dbReference>
<dbReference type="PANTHER" id="PTHR43698:SF1">
    <property type="entry name" value="BLL4564 PROTEIN"/>
    <property type="match status" value="1"/>
</dbReference>
<dbReference type="SUPFAM" id="SSF51182">
    <property type="entry name" value="RmlC-like cupins"/>
    <property type="match status" value="1"/>
</dbReference>
<dbReference type="CDD" id="cd02233">
    <property type="entry name" value="cupin_HNL-like"/>
    <property type="match status" value="1"/>
</dbReference>
<accession>A0A381YM75</accession>
<protein>
    <recommendedName>
        <fullName evidence="1">Cupin type-2 domain-containing protein</fullName>
    </recommendedName>
</protein>
<evidence type="ECO:0000313" key="2">
    <source>
        <dbReference type="EMBL" id="SVA77691.1"/>
    </source>
</evidence>
<dbReference type="InterPro" id="IPR047263">
    <property type="entry name" value="HNL-like_cupin"/>
</dbReference>
<gene>
    <name evidence="2" type="ORF">METZ01_LOCUS130545</name>
</gene>
<dbReference type="InterPro" id="IPR013096">
    <property type="entry name" value="Cupin_2"/>
</dbReference>
<dbReference type="EMBL" id="UINC01018485">
    <property type="protein sequence ID" value="SVA77691.1"/>
    <property type="molecule type" value="Genomic_DNA"/>
</dbReference>
<dbReference type="Pfam" id="PF07883">
    <property type="entry name" value="Cupin_2"/>
    <property type="match status" value="1"/>
</dbReference>
<dbReference type="AlphaFoldDB" id="A0A381YM75"/>
<evidence type="ECO:0000259" key="1">
    <source>
        <dbReference type="Pfam" id="PF07883"/>
    </source>
</evidence>
<name>A0A381YM75_9ZZZZ</name>
<organism evidence="2">
    <name type="scientific">marine metagenome</name>
    <dbReference type="NCBI Taxonomy" id="408172"/>
    <lineage>
        <taxon>unclassified sequences</taxon>
        <taxon>metagenomes</taxon>
        <taxon>ecological metagenomes</taxon>
    </lineage>
</organism>
<feature type="domain" description="Cupin type-2" evidence="1">
    <location>
        <begin position="40"/>
        <end position="98"/>
    </location>
</feature>
<dbReference type="PANTHER" id="PTHR43698">
    <property type="entry name" value="RIBD C-TERMINAL DOMAIN CONTAINING PROTEIN"/>
    <property type="match status" value="1"/>
</dbReference>
<dbReference type="Gene3D" id="2.60.120.10">
    <property type="entry name" value="Jelly Rolls"/>
    <property type="match status" value="1"/>
</dbReference>
<dbReference type="InterPro" id="IPR014710">
    <property type="entry name" value="RmlC-like_jellyroll"/>
</dbReference>
<sequence>MIFHPKEQEYEPADPRHFTGNARVARMLGAATNPEVNVYRVMFDPGARTAWHIHSGAQLLAILEGECVLLTLSKGFQIITTGGVAVIPAGEKHWHGALPLTPMTHLAINVNATTKWLELVSDKDYDSSCSKFFAGS</sequence>
<proteinExistence type="predicted"/>
<reference evidence="2" key="1">
    <citation type="submission" date="2018-05" db="EMBL/GenBank/DDBJ databases">
        <authorList>
            <person name="Lanie J.A."/>
            <person name="Ng W.-L."/>
            <person name="Kazmierczak K.M."/>
            <person name="Andrzejewski T.M."/>
            <person name="Davidsen T.M."/>
            <person name="Wayne K.J."/>
            <person name="Tettelin H."/>
            <person name="Glass J.I."/>
            <person name="Rusch D."/>
            <person name="Podicherti R."/>
            <person name="Tsui H.-C.T."/>
            <person name="Winkler M.E."/>
        </authorList>
    </citation>
    <scope>NUCLEOTIDE SEQUENCE</scope>
</reference>